<dbReference type="EMBL" id="JARXVC010000002">
    <property type="protein sequence ID" value="MDH6279548.1"/>
    <property type="molecule type" value="Genomic_DNA"/>
</dbReference>
<evidence type="ECO:0000313" key="2">
    <source>
        <dbReference type="Proteomes" id="UP001160334"/>
    </source>
</evidence>
<gene>
    <name evidence="1" type="ORF">M2280_000757</name>
</gene>
<dbReference type="RefSeq" id="WP_280758948.1">
    <property type="nucleotide sequence ID" value="NZ_JARXVC010000002.1"/>
</dbReference>
<sequence>MATQTATLLAEDIGGYAGGANLYQLDPPLVTAGLSHSHVVVWVQHWGQPEAVMVSASPSGAARAMVRLPGSYVHPEPTHSGALWLAGYEVVTAPEEPIDPPEEP</sequence>
<dbReference type="Proteomes" id="UP001160334">
    <property type="component" value="Unassembled WGS sequence"/>
</dbReference>
<keyword evidence="2" id="KW-1185">Reference proteome</keyword>
<name>A0ABT6M5I0_9NOCA</name>
<comment type="caution">
    <text evidence="1">The sequence shown here is derived from an EMBL/GenBank/DDBJ whole genome shotgun (WGS) entry which is preliminary data.</text>
</comment>
<proteinExistence type="predicted"/>
<evidence type="ECO:0000313" key="1">
    <source>
        <dbReference type="EMBL" id="MDH6279548.1"/>
    </source>
</evidence>
<protein>
    <submittedName>
        <fullName evidence="1">Uncharacterized protein</fullName>
    </submittedName>
</protein>
<organism evidence="1 2">
    <name type="scientific">Prescottella agglutinans</name>
    <dbReference type="NCBI Taxonomy" id="1644129"/>
    <lineage>
        <taxon>Bacteria</taxon>
        <taxon>Bacillati</taxon>
        <taxon>Actinomycetota</taxon>
        <taxon>Actinomycetes</taxon>
        <taxon>Mycobacteriales</taxon>
        <taxon>Nocardiaceae</taxon>
        <taxon>Prescottella</taxon>
    </lineage>
</organism>
<reference evidence="1 2" key="1">
    <citation type="submission" date="2023-04" db="EMBL/GenBank/DDBJ databases">
        <title>Forest soil microbial communities from Buena Vista Peninsula, Colon Province, Panama.</title>
        <authorList>
            <person name="Bouskill N."/>
        </authorList>
    </citation>
    <scope>NUCLEOTIDE SEQUENCE [LARGE SCALE GENOMIC DNA]</scope>
    <source>
        <strain evidence="1 2">CFH S0262</strain>
    </source>
</reference>
<accession>A0ABT6M5I0</accession>